<gene>
    <name evidence="2" type="ORF">ANOM_005726</name>
</gene>
<dbReference type="EMBL" id="JNOM01000143">
    <property type="protein sequence ID" value="KNG85738.1"/>
    <property type="molecule type" value="Genomic_DNA"/>
</dbReference>
<dbReference type="GeneID" id="26807530"/>
<dbReference type="InterPro" id="IPR013096">
    <property type="entry name" value="Cupin_2"/>
</dbReference>
<feature type="domain" description="Cupin type-2" evidence="1">
    <location>
        <begin position="79"/>
        <end position="146"/>
    </location>
</feature>
<dbReference type="Gene3D" id="2.20.70.150">
    <property type="match status" value="1"/>
</dbReference>
<dbReference type="Proteomes" id="UP000037505">
    <property type="component" value="Unassembled WGS sequence"/>
</dbReference>
<dbReference type="STRING" id="1509407.A0A0L1J2S7"/>
<dbReference type="AlphaFoldDB" id="A0A0L1J2S7"/>
<dbReference type="RefSeq" id="XP_015406661.1">
    <property type="nucleotide sequence ID" value="XM_015550983.1"/>
</dbReference>
<name>A0A0L1J2S7_ASPN3</name>
<organism evidence="2 3">
    <name type="scientific">Aspergillus nomiae NRRL (strain ATCC 15546 / NRRL 13137 / CBS 260.88 / M93)</name>
    <dbReference type="NCBI Taxonomy" id="1509407"/>
    <lineage>
        <taxon>Eukaryota</taxon>
        <taxon>Fungi</taxon>
        <taxon>Dikarya</taxon>
        <taxon>Ascomycota</taxon>
        <taxon>Pezizomycotina</taxon>
        <taxon>Eurotiomycetes</taxon>
        <taxon>Eurotiomycetidae</taxon>
        <taxon>Eurotiales</taxon>
        <taxon>Aspergillaceae</taxon>
        <taxon>Aspergillus</taxon>
        <taxon>Aspergillus subgen. Circumdati</taxon>
    </lineage>
</organism>
<dbReference type="SUPFAM" id="SSF51182">
    <property type="entry name" value="RmlC-like cupins"/>
    <property type="match status" value="1"/>
</dbReference>
<keyword evidence="3" id="KW-1185">Reference proteome</keyword>
<dbReference type="InterPro" id="IPR047142">
    <property type="entry name" value="OryJ/VirC-like"/>
</dbReference>
<dbReference type="PANTHER" id="PTHR36156">
    <property type="entry name" value="SLR2101 PROTEIN"/>
    <property type="match status" value="1"/>
</dbReference>
<sequence>MTQQTNQPLPRVRRIVTGHNTETQAVIQRDGLVSARQAGHGPYITRLWASDELPPNANGTSDMGLVETGLSNNGTICRMVDFPPHSKGMVHRSMTLDYIYVTKGEIVLTLDDGSRTVAKEGELVVQQATMHGWDNETDGWARLLCILIAAEPPVVEGQQLKAEVPFQI</sequence>
<evidence type="ECO:0000313" key="3">
    <source>
        <dbReference type="Proteomes" id="UP000037505"/>
    </source>
</evidence>
<protein>
    <recommendedName>
        <fullName evidence="1">Cupin type-2 domain-containing protein</fullName>
    </recommendedName>
</protein>
<evidence type="ECO:0000313" key="2">
    <source>
        <dbReference type="EMBL" id="KNG85738.1"/>
    </source>
</evidence>
<dbReference type="InterPro" id="IPR011051">
    <property type="entry name" value="RmlC_Cupin_sf"/>
</dbReference>
<reference evidence="2 3" key="1">
    <citation type="submission" date="2014-06" db="EMBL/GenBank/DDBJ databases">
        <title>The Genome of the Aflatoxigenic Filamentous Fungus Aspergillus nomius.</title>
        <authorList>
            <person name="Moore M.G."/>
            <person name="Shannon B.M."/>
            <person name="Brian M.M."/>
        </authorList>
    </citation>
    <scope>NUCLEOTIDE SEQUENCE [LARGE SCALE GENOMIC DNA]</scope>
    <source>
        <strain evidence="2 3">NRRL 13137</strain>
    </source>
</reference>
<accession>A0A0L1J2S7</accession>
<proteinExistence type="predicted"/>
<dbReference type="CDD" id="cd02231">
    <property type="entry name" value="cupin_BLL6423-like"/>
    <property type="match status" value="1"/>
</dbReference>
<dbReference type="OrthoDB" id="5840532at2759"/>
<dbReference type="PANTHER" id="PTHR36156:SF2">
    <property type="entry name" value="CUPIN TYPE-2 DOMAIN-CONTAINING PROTEIN"/>
    <property type="match status" value="1"/>
</dbReference>
<dbReference type="Gene3D" id="2.60.120.10">
    <property type="entry name" value="Jelly Rolls"/>
    <property type="match status" value="1"/>
</dbReference>
<dbReference type="InterPro" id="IPR014710">
    <property type="entry name" value="RmlC-like_jellyroll"/>
</dbReference>
<evidence type="ECO:0000259" key="1">
    <source>
        <dbReference type="Pfam" id="PF07883"/>
    </source>
</evidence>
<comment type="caution">
    <text evidence="2">The sequence shown here is derived from an EMBL/GenBank/DDBJ whole genome shotgun (WGS) entry which is preliminary data.</text>
</comment>
<dbReference type="Pfam" id="PF07883">
    <property type="entry name" value="Cupin_2"/>
    <property type="match status" value="1"/>
</dbReference>